<dbReference type="AlphaFoldDB" id="A0A1N6FQA0"/>
<dbReference type="RefSeq" id="WP_074239414.1">
    <property type="nucleotide sequence ID" value="NZ_FSRA01000001.1"/>
</dbReference>
<dbReference type="Pfam" id="PF05368">
    <property type="entry name" value="NmrA"/>
    <property type="match status" value="1"/>
</dbReference>
<dbReference type="InterPro" id="IPR008030">
    <property type="entry name" value="NmrA-like"/>
</dbReference>
<evidence type="ECO:0000313" key="3">
    <source>
        <dbReference type="Proteomes" id="UP000185003"/>
    </source>
</evidence>
<feature type="domain" description="NmrA-like" evidence="1">
    <location>
        <begin position="2"/>
        <end position="226"/>
    </location>
</feature>
<dbReference type="SUPFAM" id="SSF51735">
    <property type="entry name" value="NAD(P)-binding Rossmann-fold domains"/>
    <property type="match status" value="1"/>
</dbReference>
<evidence type="ECO:0000313" key="2">
    <source>
        <dbReference type="EMBL" id="SIN97486.1"/>
    </source>
</evidence>
<dbReference type="InterPro" id="IPR036291">
    <property type="entry name" value="NAD(P)-bd_dom_sf"/>
</dbReference>
<evidence type="ECO:0000259" key="1">
    <source>
        <dbReference type="Pfam" id="PF05368"/>
    </source>
</evidence>
<dbReference type="Gene3D" id="3.40.50.720">
    <property type="entry name" value="NAD(P)-binding Rossmann-like Domain"/>
    <property type="match status" value="1"/>
</dbReference>
<dbReference type="InterPro" id="IPR051604">
    <property type="entry name" value="Ergot_Alk_Oxidoreductase"/>
</dbReference>
<dbReference type="EMBL" id="FSRA01000001">
    <property type="protein sequence ID" value="SIN97486.1"/>
    <property type="molecule type" value="Genomic_DNA"/>
</dbReference>
<accession>A0A1N6FQA0</accession>
<dbReference type="STRING" id="536979.SAMN04488055_2353"/>
<dbReference type="Proteomes" id="UP000185003">
    <property type="component" value="Unassembled WGS sequence"/>
</dbReference>
<reference evidence="2 3" key="1">
    <citation type="submission" date="2016-11" db="EMBL/GenBank/DDBJ databases">
        <authorList>
            <person name="Jaros S."/>
            <person name="Januszkiewicz K."/>
            <person name="Wedrychowicz H."/>
        </authorList>
    </citation>
    <scope>NUCLEOTIDE SEQUENCE [LARGE SCALE GENOMIC DNA]</scope>
    <source>
        <strain evidence="2 3">DSM 24787</strain>
    </source>
</reference>
<proteinExistence type="predicted"/>
<sequence>MSNQVLVLGATGFAGKQVVDALTAEGIKVKAATRFPEKFVASAPNVSPVKVVLEDPATFAPALAGVDKVFLAAVPLDADAHLKLNPFIDEAKKAGIQKIVFLSAIGMENLPDSPLRKIEIHLQNAGITYNIVRPNFFMENFSDGSFSGSVKATAQIIIPAEDARLSMIATSDIAAVSAKLLLDDTLKGQELTLTGPASLNAYDTAEIISKTSGKKVTYVPVTADEMTEAVKAHGLSDSEAQYIALLFQGVRAGYMEAVTTAVKDITGKEPISFETFAKANVSSFQ</sequence>
<dbReference type="PANTHER" id="PTHR43162">
    <property type="match status" value="1"/>
</dbReference>
<name>A0A1N6FQA0_9BACT</name>
<keyword evidence="3" id="KW-1185">Reference proteome</keyword>
<dbReference type="OrthoDB" id="9780595at2"/>
<dbReference type="Gene3D" id="3.90.25.10">
    <property type="entry name" value="UDP-galactose 4-epimerase, domain 1"/>
    <property type="match status" value="1"/>
</dbReference>
<gene>
    <name evidence="2" type="ORF">SAMN04488055_2353</name>
</gene>
<organism evidence="2 3">
    <name type="scientific">Chitinophaga niabensis</name>
    <dbReference type="NCBI Taxonomy" id="536979"/>
    <lineage>
        <taxon>Bacteria</taxon>
        <taxon>Pseudomonadati</taxon>
        <taxon>Bacteroidota</taxon>
        <taxon>Chitinophagia</taxon>
        <taxon>Chitinophagales</taxon>
        <taxon>Chitinophagaceae</taxon>
        <taxon>Chitinophaga</taxon>
    </lineage>
</organism>
<protein>
    <submittedName>
        <fullName evidence="2">Uncharacterized conserved protein YbjT, contains NAD(P)-binding and DUF2867 domains</fullName>
    </submittedName>
</protein>
<dbReference type="PANTHER" id="PTHR43162:SF1">
    <property type="entry name" value="PRESTALK A DIFFERENTIATION PROTEIN A"/>
    <property type="match status" value="1"/>
</dbReference>